<sequence length="123" mass="14660">MKKVERRYRFKASLRQHKLFLLSINKVIRGLAEEERYEEKFENYLICTRCGLYCFLLVKARIFTNYKIVASFGIYPIRKVIVLDAGHGGPGQMEGLLVERIYRKGFTLEITKMYRLFTRTRCH</sequence>
<dbReference type="Proteomes" id="UP001597405">
    <property type="component" value="Unassembled WGS sequence"/>
</dbReference>
<accession>A0ABW4UE31</accession>
<evidence type="ECO:0008006" key="3">
    <source>
        <dbReference type="Google" id="ProtNLM"/>
    </source>
</evidence>
<reference evidence="2" key="1">
    <citation type="journal article" date="2019" name="Int. J. Syst. Evol. Microbiol.">
        <title>The Global Catalogue of Microorganisms (GCM) 10K type strain sequencing project: providing services to taxonomists for standard genome sequencing and annotation.</title>
        <authorList>
            <consortium name="The Broad Institute Genomics Platform"/>
            <consortium name="The Broad Institute Genome Sequencing Center for Infectious Disease"/>
            <person name="Wu L."/>
            <person name="Ma J."/>
        </authorList>
    </citation>
    <scope>NUCLEOTIDE SEQUENCE [LARGE SCALE GENOMIC DNA]</scope>
    <source>
        <strain evidence="2">CGMCC 1.16225</strain>
    </source>
</reference>
<gene>
    <name evidence="1" type="ORF">ACFSOZ_22910</name>
</gene>
<dbReference type="EMBL" id="JBHUGZ010000015">
    <property type="protein sequence ID" value="MFD1985381.1"/>
    <property type="molecule type" value="Genomic_DNA"/>
</dbReference>
<evidence type="ECO:0000313" key="1">
    <source>
        <dbReference type="EMBL" id="MFD1985381.1"/>
    </source>
</evidence>
<protein>
    <recommendedName>
        <fullName evidence="3">N-acetylmuramoyl-L-alanine amidase</fullName>
    </recommendedName>
</protein>
<proteinExistence type="predicted"/>
<comment type="caution">
    <text evidence="1">The sequence shown here is derived from an EMBL/GenBank/DDBJ whole genome shotgun (WGS) entry which is preliminary data.</text>
</comment>
<evidence type="ECO:0000313" key="2">
    <source>
        <dbReference type="Proteomes" id="UP001597405"/>
    </source>
</evidence>
<name>A0ABW4UE31_9HYPH</name>
<organism evidence="1 2">
    <name type="scientific">Mesorhizobium newzealandense</name>
    <dbReference type="NCBI Taxonomy" id="1300302"/>
    <lineage>
        <taxon>Bacteria</taxon>
        <taxon>Pseudomonadati</taxon>
        <taxon>Pseudomonadota</taxon>
        <taxon>Alphaproteobacteria</taxon>
        <taxon>Hyphomicrobiales</taxon>
        <taxon>Phyllobacteriaceae</taxon>
        <taxon>Mesorhizobium</taxon>
    </lineage>
</organism>
<keyword evidence="2" id="KW-1185">Reference proteome</keyword>